<evidence type="ECO:0000256" key="1">
    <source>
        <dbReference type="ARBA" id="ARBA00022723"/>
    </source>
</evidence>
<name>A0A814M2V7_9BILA</name>
<evidence type="ECO:0000256" key="4">
    <source>
        <dbReference type="ARBA" id="ARBA00023015"/>
    </source>
</evidence>
<organism evidence="8 10">
    <name type="scientific">Didymodactylos carnosus</name>
    <dbReference type="NCBI Taxonomy" id="1234261"/>
    <lineage>
        <taxon>Eukaryota</taxon>
        <taxon>Metazoa</taxon>
        <taxon>Spiralia</taxon>
        <taxon>Gnathifera</taxon>
        <taxon>Rotifera</taxon>
        <taxon>Eurotatoria</taxon>
        <taxon>Bdelloidea</taxon>
        <taxon>Philodinida</taxon>
        <taxon>Philodinidae</taxon>
        <taxon>Didymodactylos</taxon>
    </lineage>
</organism>
<keyword evidence="3" id="KW-0862">Zinc</keyword>
<evidence type="ECO:0000256" key="6">
    <source>
        <dbReference type="ARBA" id="ARBA00023163"/>
    </source>
</evidence>
<reference evidence="8" key="1">
    <citation type="submission" date="2021-02" db="EMBL/GenBank/DDBJ databases">
        <authorList>
            <person name="Nowell W R."/>
        </authorList>
    </citation>
    <scope>NUCLEOTIDE SEQUENCE</scope>
</reference>
<dbReference type="EMBL" id="CAJNOQ010004769">
    <property type="protein sequence ID" value="CAF1073222.1"/>
    <property type="molecule type" value="Genomic_DNA"/>
</dbReference>
<dbReference type="GO" id="GO:0003677">
    <property type="term" value="F:DNA binding"/>
    <property type="evidence" value="ECO:0007669"/>
    <property type="project" value="UniProtKB-KW"/>
</dbReference>
<sequence length="398" mass="47173">MKRLPSLNLLSCRCKSNERASRTQCDYCELKRCIENGVPKETILIKIEERLTEHEMNRKRARQDRREKTTNTQETLAVTTQCDYCELKRCIENGVPKETILIKIEERLTEHEMNQKRARQDRREKTTNTQETLAIYPLNLLNSDISDLNDIGWMYLTNVTNTYDHYCFEWISRRLDIQEVEDTEHPLSMMPYKSRYKLQPYLKFHSDNLLSLLSFFEHIPEFRSLSNEAKKTLVQRNLRNLLRLNTTEPIRSGYFVPPASGTAHALWEYIFGEHMLNDFGNLMIRYRGLLKEPIFTKMLLVIMVFSSHFSVTRPNDVFHVYACEISSYDIFQLQSFYTTLLWKYLIYRLGEVETIQVYTHIIGLCLKCVDMGEQVEKNFIDREELNEIVKLTQTILLV</sequence>
<keyword evidence="5" id="KW-0238">DNA-binding</keyword>
<proteinExistence type="predicted"/>
<comment type="caution">
    <text evidence="8">The sequence shown here is derived from an EMBL/GenBank/DDBJ whole genome shotgun (WGS) entry which is preliminary data.</text>
</comment>
<evidence type="ECO:0000256" key="7">
    <source>
        <dbReference type="ARBA" id="ARBA00023170"/>
    </source>
</evidence>
<evidence type="ECO:0000256" key="5">
    <source>
        <dbReference type="ARBA" id="ARBA00023125"/>
    </source>
</evidence>
<dbReference type="Proteomes" id="UP000663829">
    <property type="component" value="Unassembled WGS sequence"/>
</dbReference>
<keyword evidence="7" id="KW-0675">Receptor</keyword>
<dbReference type="PANTHER" id="PTHR24082">
    <property type="entry name" value="NUCLEAR HORMONE RECEPTOR"/>
    <property type="match status" value="1"/>
</dbReference>
<dbReference type="GO" id="GO:0008270">
    <property type="term" value="F:zinc ion binding"/>
    <property type="evidence" value="ECO:0007669"/>
    <property type="project" value="UniProtKB-KW"/>
</dbReference>
<keyword evidence="1" id="KW-0479">Metal-binding</keyword>
<keyword evidence="6" id="KW-0804">Transcription</keyword>
<evidence type="ECO:0000313" key="9">
    <source>
        <dbReference type="EMBL" id="CAF3840134.1"/>
    </source>
</evidence>
<evidence type="ECO:0000256" key="2">
    <source>
        <dbReference type="ARBA" id="ARBA00022771"/>
    </source>
</evidence>
<keyword evidence="2" id="KW-0863">Zinc-finger</keyword>
<keyword evidence="4" id="KW-0805">Transcription regulation</keyword>
<dbReference type="AlphaFoldDB" id="A0A814M2V7"/>
<keyword evidence="10" id="KW-1185">Reference proteome</keyword>
<dbReference type="InterPro" id="IPR050234">
    <property type="entry name" value="Nuclear_hormone_rcpt_NR1"/>
</dbReference>
<evidence type="ECO:0000256" key="3">
    <source>
        <dbReference type="ARBA" id="ARBA00022833"/>
    </source>
</evidence>
<gene>
    <name evidence="8" type="ORF">GPM918_LOCUS17385</name>
    <name evidence="9" type="ORF">SRO942_LOCUS17386</name>
</gene>
<evidence type="ECO:0000313" key="10">
    <source>
        <dbReference type="Proteomes" id="UP000663829"/>
    </source>
</evidence>
<protein>
    <submittedName>
        <fullName evidence="8">Uncharacterized protein</fullName>
    </submittedName>
</protein>
<dbReference type="Proteomes" id="UP000681722">
    <property type="component" value="Unassembled WGS sequence"/>
</dbReference>
<evidence type="ECO:0000313" key="8">
    <source>
        <dbReference type="EMBL" id="CAF1073222.1"/>
    </source>
</evidence>
<accession>A0A814M2V7</accession>
<dbReference type="EMBL" id="CAJOBC010004770">
    <property type="protein sequence ID" value="CAF3840134.1"/>
    <property type="molecule type" value="Genomic_DNA"/>
</dbReference>